<dbReference type="Proteomes" id="UP000501076">
    <property type="component" value="Chromosome"/>
</dbReference>
<sequence>MVTHSSMPLISFLSQAIKESIPFSSCKKQINSQTDVKKPFIMRLQEWRDVLCARQMKELR</sequence>
<organism evidence="1 2">
    <name type="scientific">Priestia megaterium</name>
    <name type="common">Bacillus megaterium</name>
    <dbReference type="NCBI Taxonomy" id="1404"/>
    <lineage>
        <taxon>Bacteria</taxon>
        <taxon>Bacillati</taxon>
        <taxon>Bacillota</taxon>
        <taxon>Bacilli</taxon>
        <taxon>Bacillales</taxon>
        <taxon>Bacillaceae</taxon>
        <taxon>Priestia</taxon>
    </lineage>
</organism>
<dbReference type="AlphaFoldDB" id="A0A6M6DTH5"/>
<accession>A0A6M6DTH5</accession>
<name>A0A6M6DTH5_PRIMG</name>
<proteinExistence type="predicted"/>
<dbReference type="EMBL" id="CP045272">
    <property type="protein sequence ID" value="QJX76686.1"/>
    <property type="molecule type" value="Genomic_DNA"/>
</dbReference>
<reference evidence="1 2" key="1">
    <citation type="submission" date="2019-10" db="EMBL/GenBank/DDBJ databases">
        <title>Complete genome sequences for adaption low water activity.</title>
        <authorList>
            <person name="Zhao L."/>
            <person name="Zhong J."/>
        </authorList>
    </citation>
    <scope>NUCLEOTIDE SEQUENCE [LARGE SCALE GENOMIC DNA]</scope>
    <source>
        <strain evidence="1 2">FDU301</strain>
    </source>
</reference>
<gene>
    <name evidence="1" type="ORF">FDZ14_10955</name>
</gene>
<protein>
    <submittedName>
        <fullName evidence="1">Uncharacterized protein</fullName>
    </submittedName>
</protein>
<evidence type="ECO:0000313" key="2">
    <source>
        <dbReference type="Proteomes" id="UP000501076"/>
    </source>
</evidence>
<evidence type="ECO:0000313" key="1">
    <source>
        <dbReference type="EMBL" id="QJX76686.1"/>
    </source>
</evidence>